<feature type="domain" description="E3 ubiquitin-protein ligase UBR-like C-terminal" evidence="4">
    <location>
        <begin position="1694"/>
        <end position="1966"/>
    </location>
</feature>
<organism evidence="6 7">
    <name type="scientific">Zancudomyces culisetae</name>
    <name type="common">Gut fungus</name>
    <name type="synonym">Smittium culisetae</name>
    <dbReference type="NCBI Taxonomy" id="1213189"/>
    <lineage>
        <taxon>Eukaryota</taxon>
        <taxon>Fungi</taxon>
        <taxon>Fungi incertae sedis</taxon>
        <taxon>Zoopagomycota</taxon>
        <taxon>Kickxellomycotina</taxon>
        <taxon>Harpellomycetes</taxon>
        <taxon>Harpellales</taxon>
        <taxon>Legeriomycetaceae</taxon>
        <taxon>Zancudomyces</taxon>
    </lineage>
</organism>
<protein>
    <recommendedName>
        <fullName evidence="1">E3 ubiquitin-protein ligase</fullName>
        <ecNumber evidence="1">2.3.2.27</ecNumber>
    </recommendedName>
</protein>
<dbReference type="InterPro" id="IPR055194">
    <property type="entry name" value="UBR1-like_WH"/>
</dbReference>
<dbReference type="GO" id="GO:0000151">
    <property type="term" value="C:ubiquitin ligase complex"/>
    <property type="evidence" value="ECO:0007669"/>
    <property type="project" value="TreeGrafter"/>
</dbReference>
<feature type="region of interest" description="Disordered" evidence="3">
    <location>
        <begin position="1121"/>
        <end position="1144"/>
    </location>
</feature>
<comment type="function">
    <text evidence="1">Ubiquitin ligase protein which is a component of the N-end rule pathway. Recognizes and binds to proteins bearing specific N-terminal residues that are destabilizing according to the N-end rule, leading to their ubiquitination and subsequent degradation.</text>
</comment>
<dbReference type="InterPro" id="IPR044046">
    <property type="entry name" value="E3_ligase_UBR-like_C"/>
</dbReference>
<feature type="domain" description="E3 ubiquitin-protein ligase UBR-like C-terminal" evidence="4">
    <location>
        <begin position="1410"/>
        <end position="1608"/>
    </location>
</feature>
<feature type="region of interest" description="Disordered" evidence="3">
    <location>
        <begin position="713"/>
        <end position="734"/>
    </location>
</feature>
<evidence type="ECO:0000256" key="3">
    <source>
        <dbReference type="SAM" id="MobiDB-lite"/>
    </source>
</evidence>
<sequence>MCIWPDSDHILLSIVDRFELFDWFSGRPHKLDGEVAGCEPSQVVYLVEEFLTVLIVLVSDRDVAAGRSSKELSRREIIHGCLSQTSYSELTKKIPERLADHPQFDTMLLELATFRPPTSVLDSGVYELKDEYLDEVDPHFIHYSKNQREEIEEVLLLRLKKRYHAKGLPPSHIGADINPPIIIPNPIEIKQGVFRGLAGILHTKLSCQVLFYALCNCTKNHMVSSSTILDSALHLVLLALIDGARGEMATNLNYGAERGCGGLWQYSIELKFDVPGESGAPISLLELLLVLRLRNDVKQWRTKIELIIKLFRKGSVEISRWIDGYLNKLRESGMDLESIEMAHDEENEAERKRKAAKERQAQIMADFAKAQQTFISNFGDQLEDISDEENYERGHQEGKDDMNISSDPTNKSIPATVYKPTLEVPGGACIVCQESCDGSKPYGVLALVQSTYILRQAPLNSSHHVAEIIGQPLSLDEPLPFDKLMNYSKDDMSSENPKAQTEDDTKEKSNYNVYNEVADTVDLLHLYEKTPISLGAPSGLEGFPPSYRQRGSVASSCGHTMHQTCFDQYCKEAKIKQSRQLLRNYAETLDRGEFLCPLCNSLGNFLLPILTETNKSAGLVEMASEDFGNQTMVDFDKWLTGEWSGLFSKLNSSVNPEKNLPGLADMSSNIPPVTAATNTTSATSASASASASAIASTMTATATTAAGAGAGATTVGTNTSNPQFGPEAQLQNEGINIRPDERSFMGRILSSVTEGQNALNQFATIAPSLGRPSLSSFRDQLPDSISSRLPTDLLSRSPLRFFEGWNALRQRVMGATESGRVEVNDEWRILFPITLYVYSTFGEWRNYVNRIQRQLSYKQMATTHEHSNRSGYLVVENAPSSSKLNRGHKYIPTSVGTNGKNSYYSPNPPSVSFNQAGTSRSAAGYTYNPNSNRNNNPAIEINNRLQVETNDAPLEDSASFESRNYDNFRQIQNIETADPNAFIWPRLRAYGNAVSHATAGSPPWPGHSGVTLQNFSNRGAAFGANTNTNNHHSNVNAGANGNTSGAYSLGIPHILGFGNDTNNQVHFETFAAKEELQAAITTYNEIYKQIQKVAEVVSVDNLIGLPHPDLFKHLLRKNPNRTQPQFASTSQSYNNSNSGSSAAKSIENEGIGNYHQQRGTGQSHLRQTVATTATTATPGTPGATTTTGNVDLNRYAISSRTSGRDAPLSNDPRSHSHPHPHPNPHPHPHPNAHPHSTPNAHARTGPTSMLNSVMNMQTSLSETAGQYAESLANFGAGIPFIGAIPSAMRTIGEMGANALTLPDLPEPDHHPSHTSTSRVYGGSALSSDIRLPPHFIRPNQPDTDYEMADANKSSDKPAAQHGNVVDDEDDEMGYDDHRLDGSAKAGGLHDEYKDHADVVGAKPQPVLFEQLLSSILAETIMCVEVGARGRRTPKHLDQDDPRRLYPAQLWTDSVSFTQISFIYALIRVVQSHYRFLLSDCCSISEIASANLHRSSVLAKSEPVITDSLTAESVLASKHLLLDSIRDLLEPLRPPSALDNPTLPPLELNVALDQLRLPVKPFLMCDPFKLFVEQSACVNELVDLDQWRLLRLFFIVELVRVSIGVGDSTVGSYAGSPTPISSTLCPLYTRFNPRSNTVYSRSVSIPANYPAFPKAQSRTKWSDDPKLHLMSLDSAFASFNLTFDHLDNNSTSHGKRPELSTHRLILELVAWVRSLLFSSAPENSPSYQLENLEKPGLSSHVCLLFVQLLLPFMRRASALMSMMFGVKFPEHHTSNLDDYTEFARLWVFLRLPPPAILLSFQSSSVLTCMVIRWCNQLADFRNKHRSPISVGSGYTMAIPLSAPSIYNLVKLPYRFEVLFEKSYKAYCLRCSSAPTDPALCLLCGRFVCLQAFCCEDNGVGECNLHMRVCGGTTGFYLPVKKCALLMLHLKNGCFLQSPYLDTHGEVDLGLKRGRPLFLSQMRFDDFRIMAAHQKLAITVARKIENVFDIGGWITL</sequence>
<evidence type="ECO:0000259" key="4">
    <source>
        <dbReference type="Pfam" id="PF18995"/>
    </source>
</evidence>
<dbReference type="CDD" id="cd16482">
    <property type="entry name" value="RING-H2_UBR1-like"/>
    <property type="match status" value="1"/>
</dbReference>
<feature type="compositionally biased region" description="Basic and acidic residues" evidence="3">
    <location>
        <begin position="391"/>
        <end position="402"/>
    </location>
</feature>
<dbReference type="OrthoDB" id="26387at2759"/>
<feature type="coiled-coil region" evidence="2">
    <location>
        <begin position="339"/>
        <end position="366"/>
    </location>
</feature>
<feature type="compositionally biased region" description="Low complexity" evidence="3">
    <location>
        <begin position="1127"/>
        <end position="1144"/>
    </location>
</feature>
<dbReference type="UniPathway" id="UPA00143"/>
<dbReference type="GO" id="GO:0016567">
    <property type="term" value="P:protein ubiquitination"/>
    <property type="evidence" value="ECO:0007669"/>
    <property type="project" value="UniProtKB-UniRule"/>
</dbReference>
<dbReference type="GO" id="GO:0008270">
    <property type="term" value="F:zinc ion binding"/>
    <property type="evidence" value="ECO:0007669"/>
    <property type="project" value="UniProtKB-UniRule"/>
</dbReference>
<dbReference type="PANTHER" id="PTHR21497:SF24">
    <property type="entry name" value="E3 UBIQUITIN-PROTEIN LIGASE UBR1"/>
    <property type="match status" value="1"/>
</dbReference>
<evidence type="ECO:0000313" key="6">
    <source>
        <dbReference type="EMBL" id="OMH86259.1"/>
    </source>
</evidence>
<dbReference type="GO" id="GO:0061630">
    <property type="term" value="F:ubiquitin protein ligase activity"/>
    <property type="evidence" value="ECO:0007669"/>
    <property type="project" value="UniProtKB-UniRule"/>
</dbReference>
<comment type="caution">
    <text evidence="6">The sequence shown here is derived from an EMBL/GenBank/DDBJ whole genome shotgun (WGS) entry which is preliminary data.</text>
</comment>
<keyword evidence="1" id="KW-0479">Metal-binding</keyword>
<feature type="region of interest" description="Disordered" evidence="3">
    <location>
        <begin position="1172"/>
        <end position="1248"/>
    </location>
</feature>
<dbReference type="Pfam" id="PF18995">
    <property type="entry name" value="PRT6_C"/>
    <property type="match status" value="2"/>
</dbReference>
<keyword evidence="1" id="KW-0863">Zinc-finger</keyword>
<dbReference type="PANTHER" id="PTHR21497">
    <property type="entry name" value="UBIQUITIN LIGASE E3 ALPHA-RELATED"/>
    <property type="match status" value="1"/>
</dbReference>
<dbReference type="Proteomes" id="UP000188320">
    <property type="component" value="Unassembled WGS sequence"/>
</dbReference>
<keyword evidence="2" id="KW-0175">Coiled coil</keyword>
<evidence type="ECO:0000259" key="5">
    <source>
        <dbReference type="Pfam" id="PF22960"/>
    </source>
</evidence>
<dbReference type="SUPFAM" id="SSF46785">
    <property type="entry name" value="Winged helix' DNA-binding domain"/>
    <property type="match status" value="1"/>
</dbReference>
<feature type="compositionally biased region" description="Low complexity" evidence="3">
    <location>
        <begin position="1233"/>
        <end position="1242"/>
    </location>
</feature>
<gene>
    <name evidence="6" type="ORF">AX774_g150</name>
</gene>
<dbReference type="InterPro" id="IPR042065">
    <property type="entry name" value="E3_ELL-like"/>
</dbReference>
<accession>A0A1R1PZ88</accession>
<dbReference type="Gene3D" id="1.10.10.2670">
    <property type="entry name" value="E3 ubiquitin-protein ligase"/>
    <property type="match status" value="1"/>
</dbReference>
<dbReference type="GO" id="GO:0005737">
    <property type="term" value="C:cytoplasm"/>
    <property type="evidence" value="ECO:0007669"/>
    <property type="project" value="TreeGrafter"/>
</dbReference>
<dbReference type="EMBL" id="LSSK01000009">
    <property type="protein sequence ID" value="OMH86259.1"/>
    <property type="molecule type" value="Genomic_DNA"/>
</dbReference>
<dbReference type="GO" id="GO:0071596">
    <property type="term" value="P:ubiquitin-dependent protein catabolic process via the N-end rule pathway"/>
    <property type="evidence" value="ECO:0007669"/>
    <property type="project" value="UniProtKB-UniRule"/>
</dbReference>
<feature type="compositionally biased region" description="Basic and acidic residues" evidence="3">
    <location>
        <begin position="1374"/>
        <end position="1387"/>
    </location>
</feature>
<dbReference type="InterPro" id="IPR036390">
    <property type="entry name" value="WH_DNA-bd_sf"/>
</dbReference>
<evidence type="ECO:0000256" key="1">
    <source>
        <dbReference type="RuleBase" id="RU366018"/>
    </source>
</evidence>
<feature type="compositionally biased region" description="Low complexity" evidence="3">
    <location>
        <begin position="1172"/>
        <end position="1188"/>
    </location>
</feature>
<name>A0A1R1PZ88_ZANCU</name>
<comment type="similarity">
    <text evidence="1">Belongs to the E3 ubiquitin-protein ligase UBR1-like family.</text>
</comment>
<feature type="domain" description="E3 ubiquitin-protein ligase UBR1-like winged-helix" evidence="5">
    <location>
        <begin position="74"/>
        <end position="164"/>
    </location>
</feature>
<keyword evidence="7" id="KW-1185">Reference proteome</keyword>
<comment type="catalytic activity">
    <reaction evidence="1">
        <text>S-ubiquitinyl-[E2 ubiquitin-conjugating enzyme]-L-cysteine + [acceptor protein]-L-lysine = [E2 ubiquitin-conjugating enzyme]-L-cysteine + N(6)-ubiquitinyl-[acceptor protein]-L-lysine.</text>
        <dbReference type="EC" id="2.3.2.27"/>
    </reaction>
</comment>
<evidence type="ECO:0000313" key="7">
    <source>
        <dbReference type="Proteomes" id="UP000188320"/>
    </source>
</evidence>
<dbReference type="EC" id="2.3.2.27" evidence="1"/>
<keyword evidence="1" id="KW-0808">Transferase</keyword>
<proteinExistence type="inferred from homology"/>
<feature type="compositionally biased region" description="Basic residues" evidence="3">
    <location>
        <begin position="1215"/>
        <end position="1232"/>
    </location>
</feature>
<comment type="pathway">
    <text evidence="1">Protein modification; protein ubiquitination.</text>
</comment>
<reference evidence="7" key="1">
    <citation type="submission" date="2017-01" db="EMBL/GenBank/DDBJ databases">
        <authorList>
            <person name="Wang Y."/>
            <person name="White M."/>
            <person name="Kvist S."/>
            <person name="Moncalvo J.-M."/>
        </authorList>
    </citation>
    <scope>NUCLEOTIDE SEQUENCE [LARGE SCALE GENOMIC DNA]</scope>
    <source>
        <strain evidence="7">COL-18-3</strain>
    </source>
</reference>
<dbReference type="Pfam" id="PF22960">
    <property type="entry name" value="WHD_UBR1"/>
    <property type="match status" value="1"/>
</dbReference>
<keyword evidence="1" id="KW-0833">Ubl conjugation pathway</keyword>
<evidence type="ECO:0000256" key="2">
    <source>
        <dbReference type="SAM" id="Coils"/>
    </source>
</evidence>
<feature type="region of interest" description="Disordered" evidence="3">
    <location>
        <begin position="487"/>
        <end position="507"/>
    </location>
</feature>
<keyword evidence="1" id="KW-0862">Zinc</keyword>
<dbReference type="InterPro" id="IPR039164">
    <property type="entry name" value="UBR1-like"/>
</dbReference>
<feature type="region of interest" description="Disordered" evidence="3">
    <location>
        <begin position="391"/>
        <end position="411"/>
    </location>
</feature>
<feature type="region of interest" description="Disordered" evidence="3">
    <location>
        <begin position="1329"/>
        <end position="1387"/>
    </location>
</feature>